<dbReference type="GO" id="GO:0003676">
    <property type="term" value="F:nucleic acid binding"/>
    <property type="evidence" value="ECO:0007669"/>
    <property type="project" value="InterPro"/>
</dbReference>
<dbReference type="PANTHER" id="PTHR31511:SF12">
    <property type="entry name" value="RHO TERMINATION FACTOR N-TERMINAL DOMAIN-CONTAINING PROTEIN"/>
    <property type="match status" value="1"/>
</dbReference>
<dbReference type="SUPFAM" id="SSF56672">
    <property type="entry name" value="DNA/RNA polymerases"/>
    <property type="match status" value="1"/>
</dbReference>
<dbReference type="VEuPathDB" id="FungiDB:RhiirFUN_011955"/>
<sequence>MQSFGDYHDLYLETNVLLLADVFMNYIIMCLQDDGLDPSHYVSAPGMFNDSLYKSSGVELKLMTNMDEYLTVENGIRGGMTMTSHRYAKANNPQCPDYKPSKPNSWIMYEDMNALYLGAMTQYMPTEILGKVAPEKIPDIQSIAPDAEIGYILEVDLEAPVHLHDFFTDYPLAPEKQIVPENWLSLYNERLVKDKEVGNGKYVSGEKLVQTLFTKKNYVVHYRALQTYMKFGMKVTKIHGALKFQQSPWMKDYIEKNIRKRKIAKANGDEFGVIYYKLKNNAVFGKQMENVRKHMRVELLRTEEDKKIRRLASSPLYVGFKAFEGGITAVHMLKSTVTLNKPIYVGQAILDISKAMMFNFWYGYIKPRYGDKARLLYTDTDSLIMWIETEDIYKDRAERPDIFDLNYSGDLFLMKDETKGDPIGESVCLKPKMYSVLPAGHDPQTPEDPDAEDPKKKHGIQKAKGVKKCVVKRELRHDKFLECLRTRKLTRHDMYGLHSYDHQIYLERVNKIGLNPYDNKRWILLDGIRTLPYGHWRIGLYKRLIASEISPEEAEERAMKAKLRVKKLRAEKDPNNYIKKTVVKIFPNEEAYTLRLENYRKWYEDNDLYASLEELYKLYYHIAKEENRERSDDEIEQMLKAMAI</sequence>
<dbReference type="InterPro" id="IPR043502">
    <property type="entry name" value="DNA/RNA_pol_sf"/>
</dbReference>
<dbReference type="InterPro" id="IPR023211">
    <property type="entry name" value="DNA_pol_palm_dom_sf"/>
</dbReference>
<dbReference type="Proteomes" id="UP000234323">
    <property type="component" value="Unassembled WGS sequence"/>
</dbReference>
<proteinExistence type="predicted"/>
<organism evidence="2 3">
    <name type="scientific">Rhizophagus irregularis</name>
    <dbReference type="NCBI Taxonomy" id="588596"/>
    <lineage>
        <taxon>Eukaryota</taxon>
        <taxon>Fungi</taxon>
        <taxon>Fungi incertae sedis</taxon>
        <taxon>Mucoromycota</taxon>
        <taxon>Glomeromycotina</taxon>
        <taxon>Glomeromycetes</taxon>
        <taxon>Glomerales</taxon>
        <taxon>Glomeraceae</taxon>
        <taxon>Rhizophagus</taxon>
    </lineage>
</organism>
<dbReference type="Gene3D" id="3.90.1600.10">
    <property type="entry name" value="Palm domain of DNA polymerase"/>
    <property type="match status" value="1"/>
</dbReference>
<dbReference type="VEuPathDB" id="FungiDB:FUN_016720"/>
<evidence type="ECO:0000313" key="2">
    <source>
        <dbReference type="EMBL" id="PKY54091.1"/>
    </source>
</evidence>
<dbReference type="VEuPathDB" id="FungiDB:RhiirA1_477942"/>
<comment type="caution">
    <text evidence="2">The sequence shown here is derived from an EMBL/GenBank/DDBJ whole genome shotgun (WGS) entry which is preliminary data.</text>
</comment>
<accession>A0A2I1H5F7</accession>
<dbReference type="PANTHER" id="PTHR31511">
    <property type="entry name" value="PROTEIN CBG23764"/>
    <property type="match status" value="1"/>
</dbReference>
<gene>
    <name evidence="2" type="ORF">RhiirA4_426526</name>
</gene>
<dbReference type="GO" id="GO:0000166">
    <property type="term" value="F:nucleotide binding"/>
    <property type="evidence" value="ECO:0007669"/>
    <property type="project" value="InterPro"/>
</dbReference>
<protein>
    <submittedName>
        <fullName evidence="2">Uncharacterized protein</fullName>
    </submittedName>
</protein>
<name>A0A2I1H5F7_9GLOM</name>
<keyword evidence="3" id="KW-1185">Reference proteome</keyword>
<feature type="region of interest" description="Disordered" evidence="1">
    <location>
        <begin position="439"/>
        <end position="459"/>
    </location>
</feature>
<evidence type="ECO:0000256" key="1">
    <source>
        <dbReference type="SAM" id="MobiDB-lite"/>
    </source>
</evidence>
<dbReference type="VEuPathDB" id="FungiDB:FUN_024863"/>
<dbReference type="InterPro" id="IPR017964">
    <property type="entry name" value="DNA-dir_DNA_pol_B_CS"/>
</dbReference>
<evidence type="ECO:0000313" key="3">
    <source>
        <dbReference type="Proteomes" id="UP000234323"/>
    </source>
</evidence>
<dbReference type="AlphaFoldDB" id="A0A2I1H5F7"/>
<dbReference type="VEuPathDB" id="FungiDB:RhiirFUN_020836"/>
<reference evidence="2 3" key="1">
    <citation type="submission" date="2015-10" db="EMBL/GenBank/DDBJ databases">
        <title>Genome analyses suggest a sexual origin of heterokaryosis in a supposedly ancient asexual fungus.</title>
        <authorList>
            <person name="Ropars J."/>
            <person name="Sedzielewska K."/>
            <person name="Noel J."/>
            <person name="Charron P."/>
            <person name="Farinelli L."/>
            <person name="Marton T."/>
            <person name="Kruger M."/>
            <person name="Pelin A."/>
            <person name="Brachmann A."/>
            <person name="Corradi N."/>
        </authorList>
    </citation>
    <scope>NUCLEOTIDE SEQUENCE [LARGE SCALE GENOMIC DNA]</scope>
    <source>
        <strain evidence="2 3">A4</strain>
    </source>
</reference>
<dbReference type="EMBL" id="LLXI01001531">
    <property type="protein sequence ID" value="PKY54091.1"/>
    <property type="molecule type" value="Genomic_DNA"/>
</dbReference>
<dbReference type="PROSITE" id="PS00116">
    <property type="entry name" value="DNA_POLYMERASE_B"/>
    <property type="match status" value="1"/>
</dbReference>